<dbReference type="InterPro" id="IPR003615">
    <property type="entry name" value="HNH_nuc"/>
</dbReference>
<dbReference type="PANTHER" id="PTHR33877:SF2">
    <property type="entry name" value="OS07G0170200 PROTEIN"/>
    <property type="match status" value="1"/>
</dbReference>
<evidence type="ECO:0000259" key="1">
    <source>
        <dbReference type="SMART" id="SM00507"/>
    </source>
</evidence>
<dbReference type="InterPro" id="IPR052892">
    <property type="entry name" value="NA-targeting_endonuclease"/>
</dbReference>
<dbReference type="Pfam" id="PF14279">
    <property type="entry name" value="HNH_5"/>
    <property type="match status" value="1"/>
</dbReference>
<gene>
    <name evidence="2" type="ORF">rosag_05990</name>
</gene>
<dbReference type="AlphaFoldDB" id="A0AA37V5F3"/>
<dbReference type="PANTHER" id="PTHR33877">
    <property type="entry name" value="SLL1193 PROTEIN"/>
    <property type="match status" value="1"/>
</dbReference>
<dbReference type="Proteomes" id="UP001161325">
    <property type="component" value="Unassembled WGS sequence"/>
</dbReference>
<accession>A0AA37V5F3</accession>
<evidence type="ECO:0000313" key="3">
    <source>
        <dbReference type="Proteomes" id="UP001161325"/>
    </source>
</evidence>
<dbReference type="InterPro" id="IPR029471">
    <property type="entry name" value="HNH_5"/>
</dbReference>
<organism evidence="2 3">
    <name type="scientific">Roseisolibacter agri</name>
    <dbReference type="NCBI Taxonomy" id="2014610"/>
    <lineage>
        <taxon>Bacteria</taxon>
        <taxon>Pseudomonadati</taxon>
        <taxon>Gemmatimonadota</taxon>
        <taxon>Gemmatimonadia</taxon>
        <taxon>Gemmatimonadales</taxon>
        <taxon>Gemmatimonadaceae</taxon>
        <taxon>Roseisolibacter</taxon>
    </lineage>
</organism>
<comment type="caution">
    <text evidence="2">The sequence shown here is derived from an EMBL/GenBank/DDBJ whole genome shotgun (WGS) entry which is preliminary data.</text>
</comment>
<protein>
    <recommendedName>
        <fullName evidence="1">HNH nuclease domain-containing protein</fullName>
    </recommendedName>
</protein>
<dbReference type="CDD" id="cd00085">
    <property type="entry name" value="HNHc"/>
    <property type="match status" value="1"/>
</dbReference>
<name>A0AA37V5F3_9BACT</name>
<sequence>MDGGRVRREDVFARDAFRCVYCGQVFPPEELSVDHVQPRVRGGDRSGGNLVTACGPCNVRKGHRTPAAFLADEPESLRNFRRLARHVWPRHLRAVEEEIAQRAAGAPRRRADSPDDR</sequence>
<dbReference type="SMART" id="SM00507">
    <property type="entry name" value="HNHc"/>
    <property type="match status" value="1"/>
</dbReference>
<keyword evidence="3" id="KW-1185">Reference proteome</keyword>
<dbReference type="EMBL" id="BRXS01000001">
    <property type="protein sequence ID" value="GLC24086.1"/>
    <property type="molecule type" value="Genomic_DNA"/>
</dbReference>
<evidence type="ECO:0000313" key="2">
    <source>
        <dbReference type="EMBL" id="GLC24086.1"/>
    </source>
</evidence>
<reference evidence="2" key="1">
    <citation type="submission" date="2022-08" db="EMBL/GenBank/DDBJ databases">
        <title>Draft genome sequencing of Roseisolibacter agri AW1220.</title>
        <authorList>
            <person name="Tobiishi Y."/>
            <person name="Tonouchi A."/>
        </authorList>
    </citation>
    <scope>NUCLEOTIDE SEQUENCE</scope>
    <source>
        <strain evidence="2">AW1220</strain>
    </source>
</reference>
<feature type="domain" description="HNH nuclease" evidence="1">
    <location>
        <begin position="6"/>
        <end position="59"/>
    </location>
</feature>
<proteinExistence type="predicted"/>
<dbReference type="Gene3D" id="1.10.30.50">
    <property type="match status" value="1"/>
</dbReference>